<sequence>MKKNIFLIASLLFFSLIFSPFHKTFAETDIQEQVLSHIGNSLTEVKNGEKDKVKTDLLAIKELIKNEKKTSKLTKLVDQAIKDIDQNELATVKDDIRGIAFETEKWIENTNDKKDLSQINLTKIIFHLNNVKTLSNESNWEKAQSEYKLFEIEWSKVENDIRKANSGFYGSIEANMITSRSTLFTENPSITKVNDSFTKLIDVLNNPSSDATKEVSIEKAIKLLNQTINYVGSNDTEKAQATFNEFIQDWPYVEVMVQSNSMELYKKIENDTSIALTQLTEKPESATTMKTLKQIQNNLNLATKKTSYTMFDAGTIVFREGLEALIIISALLALVSKGKQESARKWIFVGGACGILASLVAGLLFQFLLSKISAGISNQLIEGISGLIAVVFMLTVGLWLHKQSRQQEYGSKMKEKAKAAIAGGGILSLSLLSFFAVFREGAETVVFYIGMSSSITAKELITGFAGGIILLVIIGIFILKGSKFIPLKPFFTIASLCIYYLTFKFIGQSIHALQGIGYLPDHMSTIFPTIPKLGIYPSLESIIPQLILLLFVIWLFVGTKVKNNSKSIAA</sequence>
<keyword evidence="4 6" id="KW-1133">Transmembrane helix</keyword>
<feature type="transmembrane region" description="Helical" evidence="6">
    <location>
        <begin position="533"/>
        <end position="557"/>
    </location>
</feature>
<proteinExistence type="inferred from homology"/>
<feature type="transmembrane region" description="Helical" evidence="6">
    <location>
        <begin position="491"/>
        <end position="513"/>
    </location>
</feature>
<evidence type="ECO:0000256" key="5">
    <source>
        <dbReference type="ARBA" id="ARBA00023136"/>
    </source>
</evidence>
<evidence type="ECO:0000256" key="7">
    <source>
        <dbReference type="SAM" id="SignalP"/>
    </source>
</evidence>
<comment type="subcellular location">
    <subcellularLocation>
        <location evidence="1">Membrane</location>
        <topology evidence="1">Multi-pass membrane protein</topology>
    </subcellularLocation>
</comment>
<evidence type="ECO:0000313" key="8">
    <source>
        <dbReference type="EMBL" id="ODG93385.1"/>
    </source>
</evidence>
<comment type="caution">
    <text evidence="8">The sequence shown here is derived from an EMBL/GenBank/DDBJ whole genome shotgun (WGS) entry which is preliminary data.</text>
</comment>
<feature type="chain" id="PRO_5046640005" description="High-affinity iron transporter" evidence="7">
    <location>
        <begin position="27"/>
        <end position="570"/>
    </location>
</feature>
<evidence type="ECO:0000256" key="3">
    <source>
        <dbReference type="ARBA" id="ARBA00022692"/>
    </source>
</evidence>
<keyword evidence="5 6" id="KW-0472">Membrane</keyword>
<evidence type="ECO:0000313" key="9">
    <source>
        <dbReference type="Proteomes" id="UP000094580"/>
    </source>
</evidence>
<evidence type="ECO:0000256" key="1">
    <source>
        <dbReference type="ARBA" id="ARBA00004141"/>
    </source>
</evidence>
<keyword evidence="7" id="KW-0732">Signal</keyword>
<dbReference type="RefSeq" id="WP_069032461.1">
    <property type="nucleotide sequence ID" value="NZ_MDKC01000002.1"/>
</dbReference>
<dbReference type="PANTHER" id="PTHR31632">
    <property type="entry name" value="IRON TRANSPORTER FTH1"/>
    <property type="match status" value="1"/>
</dbReference>
<dbReference type="Proteomes" id="UP000094580">
    <property type="component" value="Unassembled WGS sequence"/>
</dbReference>
<feature type="transmembrane region" description="Helical" evidence="6">
    <location>
        <begin position="420"/>
        <end position="438"/>
    </location>
</feature>
<feature type="transmembrane region" description="Helical" evidence="6">
    <location>
        <begin position="380"/>
        <end position="400"/>
    </location>
</feature>
<organism evidence="8 9">
    <name type="scientific">Gottfriedia luciferensis</name>
    <dbReference type="NCBI Taxonomy" id="178774"/>
    <lineage>
        <taxon>Bacteria</taxon>
        <taxon>Bacillati</taxon>
        <taxon>Bacillota</taxon>
        <taxon>Bacilli</taxon>
        <taxon>Bacillales</taxon>
        <taxon>Bacillaceae</taxon>
        <taxon>Gottfriedia</taxon>
    </lineage>
</organism>
<feature type="signal peptide" evidence="7">
    <location>
        <begin position="1"/>
        <end position="26"/>
    </location>
</feature>
<comment type="similarity">
    <text evidence="2">Belongs to the oxidase-dependent Fe transporter (OFeT) (TC 9.A.10.1) family.</text>
</comment>
<evidence type="ECO:0000256" key="4">
    <source>
        <dbReference type="ARBA" id="ARBA00022989"/>
    </source>
</evidence>
<protein>
    <recommendedName>
        <fullName evidence="10">High-affinity iron transporter</fullName>
    </recommendedName>
</protein>
<evidence type="ECO:0000256" key="6">
    <source>
        <dbReference type="SAM" id="Phobius"/>
    </source>
</evidence>
<accession>A0ABX2ZXK0</accession>
<keyword evidence="9" id="KW-1185">Reference proteome</keyword>
<reference evidence="8 9" key="1">
    <citation type="submission" date="2016-07" db="EMBL/GenBank/DDBJ databases">
        <authorList>
            <person name="Townsley L."/>
            <person name="Shank E.A."/>
        </authorList>
    </citation>
    <scope>NUCLEOTIDE SEQUENCE [LARGE SCALE GENOMIC DNA]</scope>
    <source>
        <strain evidence="8 9">CH01</strain>
    </source>
</reference>
<gene>
    <name evidence="8" type="ORF">BED47_03595</name>
</gene>
<dbReference type="EMBL" id="MDKC01000002">
    <property type="protein sequence ID" value="ODG93385.1"/>
    <property type="molecule type" value="Genomic_DNA"/>
</dbReference>
<evidence type="ECO:0000256" key="2">
    <source>
        <dbReference type="ARBA" id="ARBA00008333"/>
    </source>
</evidence>
<dbReference type="InterPro" id="IPR004923">
    <property type="entry name" value="FTR1/Fip1/EfeU"/>
</dbReference>
<feature type="transmembrane region" description="Helical" evidence="6">
    <location>
        <begin position="316"/>
        <end position="335"/>
    </location>
</feature>
<feature type="transmembrane region" description="Helical" evidence="6">
    <location>
        <begin position="460"/>
        <end position="479"/>
    </location>
</feature>
<feature type="transmembrane region" description="Helical" evidence="6">
    <location>
        <begin position="347"/>
        <end position="368"/>
    </location>
</feature>
<dbReference type="PANTHER" id="PTHR31632:SF2">
    <property type="entry name" value="PLASMA MEMBRANE IRON PERMEASE"/>
    <property type="match status" value="1"/>
</dbReference>
<keyword evidence="3 6" id="KW-0812">Transmembrane</keyword>
<dbReference type="Pfam" id="PF03239">
    <property type="entry name" value="FTR1"/>
    <property type="match status" value="1"/>
</dbReference>
<evidence type="ECO:0008006" key="10">
    <source>
        <dbReference type="Google" id="ProtNLM"/>
    </source>
</evidence>
<name>A0ABX2ZXK0_9BACI</name>